<dbReference type="GO" id="GO:0015562">
    <property type="term" value="F:efflux transmembrane transporter activity"/>
    <property type="evidence" value="ECO:0007669"/>
    <property type="project" value="TreeGrafter"/>
</dbReference>
<keyword evidence="3" id="KW-1133">Transmembrane helix</keyword>
<organism evidence="4 5">
    <name type="scientific">Anaerobaca lacustris</name>
    <dbReference type="NCBI Taxonomy" id="3044600"/>
    <lineage>
        <taxon>Bacteria</taxon>
        <taxon>Pseudomonadati</taxon>
        <taxon>Planctomycetota</taxon>
        <taxon>Phycisphaerae</taxon>
        <taxon>Sedimentisphaerales</taxon>
        <taxon>Anaerobacaceae</taxon>
        <taxon>Anaerobaca</taxon>
    </lineage>
</organism>
<dbReference type="GO" id="GO:1990281">
    <property type="term" value="C:efflux pump complex"/>
    <property type="evidence" value="ECO:0007669"/>
    <property type="project" value="TreeGrafter"/>
</dbReference>
<comment type="similarity">
    <text evidence="1">Belongs to the membrane fusion protein (MFP) (TC 8.A.1) family.</text>
</comment>
<comment type="caution">
    <text evidence="4">The sequence shown here is derived from an EMBL/GenBank/DDBJ whole genome shotgun (WGS) entry which is preliminary data.</text>
</comment>
<dbReference type="Gene3D" id="1.10.287.470">
    <property type="entry name" value="Helix hairpin bin"/>
    <property type="match status" value="1"/>
</dbReference>
<dbReference type="NCBIfam" id="TIGR01730">
    <property type="entry name" value="RND_mfp"/>
    <property type="match status" value="1"/>
</dbReference>
<keyword evidence="3" id="KW-0812">Transmembrane</keyword>
<evidence type="ECO:0000313" key="5">
    <source>
        <dbReference type="Proteomes" id="UP001431776"/>
    </source>
</evidence>
<dbReference type="InterPro" id="IPR006143">
    <property type="entry name" value="RND_pump_MFP"/>
</dbReference>
<feature type="coiled-coil region" evidence="2">
    <location>
        <begin position="162"/>
        <end position="189"/>
    </location>
</feature>
<dbReference type="Gene3D" id="2.40.420.20">
    <property type="match status" value="1"/>
</dbReference>
<dbReference type="Proteomes" id="UP001431776">
    <property type="component" value="Unassembled WGS sequence"/>
</dbReference>
<reference evidence="4" key="1">
    <citation type="submission" date="2023-05" db="EMBL/GenBank/DDBJ databases">
        <title>Anaerotaeda fermentans gen. nov., sp. nov., a novel anaerobic planctomycete of the new family within the order Sedimentisphaerales isolated from Taman Peninsula, Russia.</title>
        <authorList>
            <person name="Khomyakova M.A."/>
            <person name="Merkel A.Y."/>
            <person name="Slobodkin A.I."/>
        </authorList>
    </citation>
    <scope>NUCLEOTIDE SEQUENCE</scope>
    <source>
        <strain evidence="4">M17dextr</strain>
    </source>
</reference>
<dbReference type="AlphaFoldDB" id="A0AAW6TXZ4"/>
<name>A0AAW6TXZ4_9BACT</name>
<keyword evidence="3" id="KW-0472">Membrane</keyword>
<dbReference type="Gene3D" id="2.40.50.100">
    <property type="match status" value="1"/>
</dbReference>
<feature type="transmembrane region" description="Helical" evidence="3">
    <location>
        <begin position="12"/>
        <end position="31"/>
    </location>
</feature>
<gene>
    <name evidence="4" type="ORF">QJ522_10490</name>
</gene>
<dbReference type="PANTHER" id="PTHR30469">
    <property type="entry name" value="MULTIDRUG RESISTANCE PROTEIN MDTA"/>
    <property type="match status" value="1"/>
</dbReference>
<evidence type="ECO:0000256" key="3">
    <source>
        <dbReference type="SAM" id="Phobius"/>
    </source>
</evidence>
<keyword evidence="5" id="KW-1185">Reference proteome</keyword>
<dbReference type="Gene3D" id="2.40.30.170">
    <property type="match status" value="1"/>
</dbReference>
<keyword evidence="2" id="KW-0175">Coiled coil</keyword>
<evidence type="ECO:0000256" key="1">
    <source>
        <dbReference type="ARBA" id="ARBA00009477"/>
    </source>
</evidence>
<dbReference type="RefSeq" id="WP_349244875.1">
    <property type="nucleotide sequence ID" value="NZ_JASCXX010000010.1"/>
</dbReference>
<dbReference type="EMBL" id="JASCXX010000010">
    <property type="protein sequence ID" value="MDI6449470.1"/>
    <property type="molecule type" value="Genomic_DNA"/>
</dbReference>
<dbReference type="SUPFAM" id="SSF111369">
    <property type="entry name" value="HlyD-like secretion proteins"/>
    <property type="match status" value="1"/>
</dbReference>
<evidence type="ECO:0000313" key="4">
    <source>
        <dbReference type="EMBL" id="MDI6449470.1"/>
    </source>
</evidence>
<proteinExistence type="inferred from homology"/>
<dbReference type="PANTHER" id="PTHR30469:SF12">
    <property type="entry name" value="MULTIDRUG RESISTANCE PROTEIN MDTA"/>
    <property type="match status" value="1"/>
</dbReference>
<accession>A0AAW6TXZ4</accession>
<sequence length="396" mass="42497">MTETVTRTGRGSLLWALVVVVVVAVAAFVMLRRPPECVEEEVLPPEVRVRRFVAGEVPVVVRGHGAVRPKVSMEIAPEVAGRVVFVHSQFRAGGVIRANERIVQVDPREYELAARQARAAVAEAQAGLDTEIAEAEVERREWGQPDGQAGADPLRMLREPRIRRARAALESAKAQLSVAELRLERTTISLPFDAIIAGQAVDLGQYVVAGQPLATARGIDAFEVEVLLPSDDVAWLDLLSLSDALAGRFDESRVPADVRADFGGGTHIWPGYITRMMGQVDTASRMVPVVVEVPRPLEVSAGRPPLLPGTVVEVLIAGRTLNHAMAVPLDAVVGGDRIWLVEDGRLTIRPVEIVRTDQRHAYVVSGLSDGALVVTGAFDGLAEGMAVRALADSGDG</sequence>
<protein>
    <submittedName>
        <fullName evidence="4">Efflux RND transporter periplasmic adaptor subunit</fullName>
    </submittedName>
</protein>
<evidence type="ECO:0000256" key="2">
    <source>
        <dbReference type="SAM" id="Coils"/>
    </source>
</evidence>